<dbReference type="SUPFAM" id="SSF52172">
    <property type="entry name" value="CheY-like"/>
    <property type="match status" value="1"/>
</dbReference>
<dbReference type="Gene3D" id="3.40.50.2300">
    <property type="match status" value="1"/>
</dbReference>
<gene>
    <name evidence="2" type="ORF">Poly21_23380</name>
</gene>
<dbReference type="Proteomes" id="UP000319908">
    <property type="component" value="Unassembled WGS sequence"/>
</dbReference>
<dbReference type="RefSeq" id="WP_146407087.1">
    <property type="nucleotide sequence ID" value="NZ_SJPU01000002.1"/>
</dbReference>
<dbReference type="EMBL" id="SJPU01000002">
    <property type="protein sequence ID" value="TWU15146.1"/>
    <property type="molecule type" value="Genomic_DNA"/>
</dbReference>
<feature type="region of interest" description="Disordered" evidence="1">
    <location>
        <begin position="76"/>
        <end position="95"/>
    </location>
</feature>
<dbReference type="InterPro" id="IPR011006">
    <property type="entry name" value="CheY-like_superfamily"/>
</dbReference>
<organism evidence="2 3">
    <name type="scientific">Allorhodopirellula heiligendammensis</name>
    <dbReference type="NCBI Taxonomy" id="2714739"/>
    <lineage>
        <taxon>Bacteria</taxon>
        <taxon>Pseudomonadati</taxon>
        <taxon>Planctomycetota</taxon>
        <taxon>Planctomycetia</taxon>
        <taxon>Pirellulales</taxon>
        <taxon>Pirellulaceae</taxon>
        <taxon>Allorhodopirellula</taxon>
    </lineage>
</organism>
<keyword evidence="3" id="KW-1185">Reference proteome</keyword>
<comment type="caution">
    <text evidence="2">The sequence shown here is derived from an EMBL/GenBank/DDBJ whole genome shotgun (WGS) entry which is preliminary data.</text>
</comment>
<protein>
    <recommendedName>
        <fullName evidence="4">Response regulatory domain-containing protein</fullName>
    </recommendedName>
</protein>
<dbReference type="AlphaFoldDB" id="A0A5C6BVA4"/>
<evidence type="ECO:0000256" key="1">
    <source>
        <dbReference type="SAM" id="MobiDB-lite"/>
    </source>
</evidence>
<evidence type="ECO:0000313" key="2">
    <source>
        <dbReference type="EMBL" id="TWU15146.1"/>
    </source>
</evidence>
<proteinExistence type="predicted"/>
<accession>A0A5C6BVA4</accession>
<name>A0A5C6BVA4_9BACT</name>
<evidence type="ECO:0000313" key="3">
    <source>
        <dbReference type="Proteomes" id="UP000319908"/>
    </source>
</evidence>
<evidence type="ECO:0008006" key="4">
    <source>
        <dbReference type="Google" id="ProtNLM"/>
    </source>
</evidence>
<sequence>MIMQELFAPVATPRYQRTSTDPFVMNCPVCGHPAQVPQQFDRESVACVHCNGTFVVTEQSNGIRTARSISTVIQGMQRAASRRPPRQTDESLPEAYRRRSPYGRPIAFVIEPRDEVFARLTGDLRELDHRVVRATSAAETLRACGTHHPRLVVASLHSPDVDAWKLSPKLAAFSGDTQVILYGAEVAVYDYAMADFLGVTQLIEYGGDVFRLSTRIRQTLGCQAATLEAKHRHVA</sequence>
<dbReference type="OrthoDB" id="279613at2"/>
<reference evidence="2 3" key="1">
    <citation type="journal article" date="2020" name="Antonie Van Leeuwenhoek">
        <title>Rhodopirellula heiligendammensis sp. nov., Rhodopirellula pilleata sp. nov., and Rhodopirellula solitaria sp. nov. isolated from natural or artificial marine surfaces in Northern Germany and California, USA, and emended description of the genus Rhodopirellula.</title>
        <authorList>
            <person name="Kallscheuer N."/>
            <person name="Wiegand S."/>
            <person name="Jogler M."/>
            <person name="Boedeker C."/>
            <person name="Peeters S.H."/>
            <person name="Rast P."/>
            <person name="Heuer A."/>
            <person name="Jetten M.S.M."/>
            <person name="Rohde M."/>
            <person name="Jogler C."/>
        </authorList>
    </citation>
    <scope>NUCLEOTIDE SEQUENCE [LARGE SCALE GENOMIC DNA]</scope>
    <source>
        <strain evidence="2 3">Poly21</strain>
    </source>
</reference>